<protein>
    <recommendedName>
        <fullName evidence="4">Erythromycin esterase</fullName>
    </recommendedName>
</protein>
<dbReference type="PROSITE" id="PS51257">
    <property type="entry name" value="PROKAR_LIPOPROTEIN"/>
    <property type="match status" value="1"/>
</dbReference>
<reference evidence="2" key="1">
    <citation type="submission" date="2022-12" db="EMBL/GenBank/DDBJ databases">
        <title>Reference genome sequencing for broad-spectrum identification of bacterial and archaeal isolates by mass spectrometry.</title>
        <authorList>
            <person name="Sekiguchi Y."/>
            <person name="Tourlousse D.M."/>
        </authorList>
    </citation>
    <scope>NUCLEOTIDE SEQUENCE</scope>
    <source>
        <strain evidence="2">10succ1</strain>
    </source>
</reference>
<sequence>MKKSISLLVMAAVLTACSSAQKNKNVNKNLKNSSSRISMNYSQEDYSGFSSDLKDNRVFLAGELHGIQENYTLRLNLLMYLNENAGVNYYLAEMGYSSSYFINKYLETGEEKYLYVVANSIIGSYDYSQDDVNFWKDLYKYNQGLPKEKRIKVVGLDIEHQFWLAVMQLNDIVEDVNLGGEMETILGKLEYYSAAMCPSIADSRDILQNVKNIQTKNVLEVVADLREDYNANPEKYREVLPEEDFQDFVFVLNNITDTERIYTNRRNKEYFNKEREKAIYKNFLRTHEMYSDGKFFGQWGSFHVLQKSDNHEERFAQYLNGDDSPVKDEVISIKYIYDNKYHRRTNRKILSAFKQYGDSKFTLYRLDTQEHGADICPLNDHGIEDVSEFFQYGILIRDPQKVTPMSS</sequence>
<proteinExistence type="predicted"/>
<keyword evidence="1" id="KW-0732">Signal</keyword>
<gene>
    <name evidence="2" type="ORF">PM10SUCC1_12720</name>
</gene>
<keyword evidence="3" id="KW-1185">Reference proteome</keyword>
<evidence type="ECO:0000313" key="2">
    <source>
        <dbReference type="EMBL" id="GLI55758.1"/>
    </source>
</evidence>
<feature type="chain" id="PRO_5040931697" description="Erythromycin esterase" evidence="1">
    <location>
        <begin position="23"/>
        <end position="407"/>
    </location>
</feature>
<evidence type="ECO:0008006" key="4">
    <source>
        <dbReference type="Google" id="ProtNLM"/>
    </source>
</evidence>
<comment type="caution">
    <text evidence="2">The sequence shown here is derived from an EMBL/GenBank/DDBJ whole genome shotgun (WGS) entry which is preliminary data.</text>
</comment>
<dbReference type="EMBL" id="BSDY01000005">
    <property type="protein sequence ID" value="GLI55758.1"/>
    <property type="molecule type" value="Genomic_DNA"/>
</dbReference>
<evidence type="ECO:0000313" key="3">
    <source>
        <dbReference type="Proteomes" id="UP001144471"/>
    </source>
</evidence>
<evidence type="ECO:0000256" key="1">
    <source>
        <dbReference type="SAM" id="SignalP"/>
    </source>
</evidence>
<dbReference type="Proteomes" id="UP001144471">
    <property type="component" value="Unassembled WGS sequence"/>
</dbReference>
<dbReference type="AlphaFoldDB" id="A0A9W6LMS0"/>
<dbReference type="RefSeq" id="WP_281834434.1">
    <property type="nucleotide sequence ID" value="NZ_BSDY01000005.1"/>
</dbReference>
<dbReference type="Gene3D" id="3.30.1870.10">
    <property type="entry name" value="EreA-like, domain 2"/>
    <property type="match status" value="1"/>
</dbReference>
<feature type="signal peptide" evidence="1">
    <location>
        <begin position="1"/>
        <end position="22"/>
    </location>
</feature>
<dbReference type="SUPFAM" id="SSF159501">
    <property type="entry name" value="EreA/ChaN-like"/>
    <property type="match status" value="1"/>
</dbReference>
<organism evidence="2 3">
    <name type="scientific">Propionigenium maris DSM 9537</name>
    <dbReference type="NCBI Taxonomy" id="1123000"/>
    <lineage>
        <taxon>Bacteria</taxon>
        <taxon>Fusobacteriati</taxon>
        <taxon>Fusobacteriota</taxon>
        <taxon>Fusobacteriia</taxon>
        <taxon>Fusobacteriales</taxon>
        <taxon>Fusobacteriaceae</taxon>
        <taxon>Propionigenium</taxon>
    </lineage>
</organism>
<accession>A0A9W6LMS0</accession>
<name>A0A9W6LMS0_9FUSO</name>